<comment type="caution">
    <text evidence="2">The sequence shown here is derived from an EMBL/GenBank/DDBJ whole genome shotgun (WGS) entry which is preliminary data.</text>
</comment>
<evidence type="ECO:0000313" key="2">
    <source>
        <dbReference type="EMBL" id="GEL95761.1"/>
    </source>
</evidence>
<dbReference type="Pfam" id="PF12389">
    <property type="entry name" value="Peptidase_M73"/>
    <property type="match status" value="1"/>
</dbReference>
<keyword evidence="3" id="KW-1185">Reference proteome</keyword>
<dbReference type="AlphaFoldDB" id="A0A511JCN4"/>
<gene>
    <name evidence="2" type="ORF">CCO02nite_24190</name>
</gene>
<proteinExistence type="predicted"/>
<accession>A0A511JCN4</accession>
<keyword evidence="1" id="KW-1133">Transmembrane helix</keyword>
<dbReference type="EMBL" id="BJWG01000011">
    <property type="protein sequence ID" value="GEL95761.1"/>
    <property type="molecule type" value="Genomic_DNA"/>
</dbReference>
<keyword evidence="1" id="KW-0812">Transmembrane</keyword>
<organism evidence="2 3">
    <name type="scientific">Cellulomonas composti</name>
    <dbReference type="NCBI Taxonomy" id="266130"/>
    <lineage>
        <taxon>Bacteria</taxon>
        <taxon>Bacillati</taxon>
        <taxon>Actinomycetota</taxon>
        <taxon>Actinomycetes</taxon>
        <taxon>Micrococcales</taxon>
        <taxon>Cellulomonadaceae</taxon>
        <taxon>Cellulomonas</taxon>
    </lineage>
</organism>
<dbReference type="RefSeq" id="WP_186812689.1">
    <property type="nucleotide sequence ID" value="NZ_BJWG01000011.1"/>
</dbReference>
<sequence length="225" mass="23810">MMDDLLQEMINPAPAQGDRPRRRRLWATIAIVSLSALGISTLTTSAIFSDDETSTSAITTGSIDLGIDDVNFSVPVDNMLPGASIVKPVHVSNDGSLLYQYGIVAQATNADPANLSTMLRMRIYDIAAADCTLANTETGSPNRISPAGNAWGISTSETNIVGDATIDAAPGNRELVAQTAEDLCVRVDFNSAADDAFQDSSTSLDLIFKARQVDFDPTDPGESNP</sequence>
<evidence type="ECO:0000313" key="3">
    <source>
        <dbReference type="Proteomes" id="UP000321720"/>
    </source>
</evidence>
<evidence type="ECO:0000256" key="1">
    <source>
        <dbReference type="SAM" id="Phobius"/>
    </source>
</evidence>
<dbReference type="InterPro" id="IPR022121">
    <property type="entry name" value="Peptidase_M73_camelysin"/>
</dbReference>
<protein>
    <submittedName>
        <fullName evidence="2">Uncharacterized protein</fullName>
    </submittedName>
</protein>
<dbReference type="Proteomes" id="UP000321720">
    <property type="component" value="Unassembled WGS sequence"/>
</dbReference>
<keyword evidence="1" id="KW-0472">Membrane</keyword>
<name>A0A511JCN4_9CELL</name>
<feature type="transmembrane region" description="Helical" evidence="1">
    <location>
        <begin position="25"/>
        <end position="48"/>
    </location>
</feature>
<reference evidence="2 3" key="1">
    <citation type="submission" date="2019-07" db="EMBL/GenBank/DDBJ databases">
        <title>Whole genome shotgun sequence of Cellulomonas composti NBRC 100758.</title>
        <authorList>
            <person name="Hosoyama A."/>
            <person name="Uohara A."/>
            <person name="Ohji S."/>
            <person name="Ichikawa N."/>
        </authorList>
    </citation>
    <scope>NUCLEOTIDE SEQUENCE [LARGE SCALE GENOMIC DNA]</scope>
    <source>
        <strain evidence="2 3">NBRC 100758</strain>
    </source>
</reference>